<gene>
    <name evidence="1" type="ORF">J4573_40185</name>
</gene>
<sequence length="139" mass="15467">MTLADDVREHHRRCAPHLARLRILAADAHGARGAAELVREIERATGGVLSEAEAAQRDVVTALRDDERRSTVIRFLSARLIRLRTAADDVQAAAAEGDAPALRRRLWLFNSLTQAMWTVQASFCATSRTLRAMEHASRR</sequence>
<evidence type="ECO:0000313" key="1">
    <source>
        <dbReference type="EMBL" id="MBO2453368.1"/>
    </source>
</evidence>
<proteinExistence type="predicted"/>
<dbReference type="Proteomes" id="UP000669179">
    <property type="component" value="Unassembled WGS sequence"/>
</dbReference>
<evidence type="ECO:0000313" key="2">
    <source>
        <dbReference type="Proteomes" id="UP000669179"/>
    </source>
</evidence>
<dbReference type="AlphaFoldDB" id="A0A939T7Q8"/>
<protein>
    <submittedName>
        <fullName evidence="1">Uncharacterized protein</fullName>
    </submittedName>
</protein>
<keyword evidence="2" id="KW-1185">Reference proteome</keyword>
<name>A0A939T7Q8_9ACTN</name>
<accession>A0A939T7Q8</accession>
<comment type="caution">
    <text evidence="1">The sequence shown here is derived from an EMBL/GenBank/DDBJ whole genome shotgun (WGS) entry which is preliminary data.</text>
</comment>
<reference evidence="1" key="1">
    <citation type="submission" date="2021-03" db="EMBL/GenBank/DDBJ databases">
        <authorList>
            <person name="Kanchanasin P."/>
            <person name="Saeng-In P."/>
            <person name="Phongsopitanun W."/>
            <person name="Yuki M."/>
            <person name="Kudo T."/>
            <person name="Ohkuma M."/>
            <person name="Tanasupawat S."/>
        </authorList>
    </citation>
    <scope>NUCLEOTIDE SEQUENCE</scope>
    <source>
        <strain evidence="1">GKU 128</strain>
    </source>
</reference>
<organism evidence="1 2">
    <name type="scientific">Actinomadura barringtoniae</name>
    <dbReference type="NCBI Taxonomy" id="1427535"/>
    <lineage>
        <taxon>Bacteria</taxon>
        <taxon>Bacillati</taxon>
        <taxon>Actinomycetota</taxon>
        <taxon>Actinomycetes</taxon>
        <taxon>Streptosporangiales</taxon>
        <taxon>Thermomonosporaceae</taxon>
        <taxon>Actinomadura</taxon>
    </lineage>
</organism>
<dbReference type="RefSeq" id="WP_208261393.1">
    <property type="nucleotide sequence ID" value="NZ_JAGEOJ010000020.1"/>
</dbReference>
<dbReference type="EMBL" id="JAGEOJ010000020">
    <property type="protein sequence ID" value="MBO2453368.1"/>
    <property type="molecule type" value="Genomic_DNA"/>
</dbReference>